<dbReference type="InterPro" id="IPR036188">
    <property type="entry name" value="FAD/NAD-bd_sf"/>
</dbReference>
<dbReference type="Gene3D" id="3.50.50.60">
    <property type="entry name" value="FAD/NAD(P)-binding domain"/>
    <property type="match status" value="1"/>
</dbReference>
<evidence type="ECO:0000313" key="3">
    <source>
        <dbReference type="Proteomes" id="UP001419084"/>
    </source>
</evidence>
<gene>
    <name evidence="2" type="ORF">LAD12857_44890</name>
</gene>
<evidence type="ECO:0000259" key="1">
    <source>
        <dbReference type="Pfam" id="PF05199"/>
    </source>
</evidence>
<dbReference type="EMBL" id="BRPJ01000097">
    <property type="protein sequence ID" value="GLB32566.1"/>
    <property type="molecule type" value="Genomic_DNA"/>
</dbReference>
<organism evidence="2 3">
    <name type="scientific">Lacrimispora amygdalina</name>
    <dbReference type="NCBI Taxonomy" id="253257"/>
    <lineage>
        <taxon>Bacteria</taxon>
        <taxon>Bacillati</taxon>
        <taxon>Bacillota</taxon>
        <taxon>Clostridia</taxon>
        <taxon>Lachnospirales</taxon>
        <taxon>Lachnospiraceae</taxon>
        <taxon>Lacrimispora</taxon>
    </lineage>
</organism>
<evidence type="ECO:0000313" key="2">
    <source>
        <dbReference type="EMBL" id="GLB32566.1"/>
    </source>
</evidence>
<dbReference type="Pfam" id="PF05199">
    <property type="entry name" value="GMC_oxred_C"/>
    <property type="match status" value="1"/>
</dbReference>
<sequence>MSTMRIGFVTDSNCEAYQVKRLFIADNSVLCNGLGGPNPTLTTQALAVRTAKKIAEKYFPTAKTD</sequence>
<comment type="caution">
    <text evidence="2">The sequence shown here is derived from an EMBL/GenBank/DDBJ whole genome shotgun (WGS) entry which is preliminary data.</text>
</comment>
<dbReference type="InterPro" id="IPR007867">
    <property type="entry name" value="GMC_OxRtase_C"/>
</dbReference>
<feature type="domain" description="Glucose-methanol-choline oxidoreductase C-terminal" evidence="1">
    <location>
        <begin position="1"/>
        <end position="47"/>
    </location>
</feature>
<reference evidence="2 3" key="1">
    <citation type="journal article" date="2024" name="Int. J. Syst. Evol. Microbiol.">
        <title>Lacrimispora brassicae sp. nov. isolated from fermented cabbage, and proposal of Clostridium indicum Gundawar et al. 2019 and Clostridium methoxybenzovorans Mechichi et al. 1999 as heterotypic synonyms of Lacrimispora amygdalina (Parshina et al. 2003) Haas and Blanchard 2020 and Lacrimispora indolis (McClung and McCoy 1957) Haas and Blanchard 2020, respectively.</title>
        <authorList>
            <person name="Kobayashi H."/>
            <person name="Tanizawa Y."/>
            <person name="Sakamoto M."/>
            <person name="Ohkuma M."/>
            <person name="Tohno M."/>
        </authorList>
    </citation>
    <scope>NUCLEOTIDE SEQUENCE [LARGE SCALE GENOMIC DNA]</scope>
    <source>
        <strain evidence="2 3">DSM 12857</strain>
    </source>
</reference>
<name>A0ABQ5MCI8_9FIRM</name>
<dbReference type="Proteomes" id="UP001419084">
    <property type="component" value="Unassembled WGS sequence"/>
</dbReference>
<proteinExistence type="predicted"/>
<accession>A0ABQ5MCI8</accession>
<keyword evidence="3" id="KW-1185">Reference proteome</keyword>
<dbReference type="SUPFAM" id="SSF51905">
    <property type="entry name" value="FAD/NAD(P)-binding domain"/>
    <property type="match status" value="1"/>
</dbReference>
<protein>
    <recommendedName>
        <fullName evidence="1">Glucose-methanol-choline oxidoreductase C-terminal domain-containing protein</fullName>
    </recommendedName>
</protein>
<dbReference type="RefSeq" id="WP_346066280.1">
    <property type="nucleotide sequence ID" value="NZ_BRPJ01000097.1"/>
</dbReference>